<accession>D8UI06</accession>
<sequence length="53" mass="6067">VEGWVVFITGVNEEAQEDNHEAFAEFGDVKNIYLNLDRQAVFVKGYALVEYKT</sequence>
<reference evidence="3 4" key="1">
    <citation type="journal article" date="2010" name="Science">
        <title>Genomic analysis of organismal complexity in the multicellular green alga Volvox carteri.</title>
        <authorList>
            <person name="Prochnik S.E."/>
            <person name="Umen J."/>
            <person name="Nedelcu A.M."/>
            <person name="Hallmann A."/>
            <person name="Miller S.M."/>
            <person name="Nishii I."/>
            <person name="Ferris P."/>
            <person name="Kuo A."/>
            <person name="Mitros T."/>
            <person name="Fritz-Laylin L.K."/>
            <person name="Hellsten U."/>
            <person name="Chapman J."/>
            <person name="Simakov O."/>
            <person name="Rensing S.A."/>
            <person name="Terry A."/>
            <person name="Pangilinan J."/>
            <person name="Kapitonov V."/>
            <person name="Jurka J."/>
            <person name="Salamov A."/>
            <person name="Shapiro H."/>
            <person name="Schmutz J."/>
            <person name="Grimwood J."/>
            <person name="Lindquist E."/>
            <person name="Lucas S."/>
            <person name="Grigoriev I.V."/>
            <person name="Schmitt R."/>
            <person name="Kirk D."/>
            <person name="Rokhsar D.S."/>
        </authorList>
    </citation>
    <scope>NUCLEOTIDE SEQUENCE [LARGE SCALE GENOMIC DNA]</scope>
    <source>
        <strain evidence="4">f. Nagariensis / Eve</strain>
    </source>
</reference>
<dbReference type="GO" id="GO:0005634">
    <property type="term" value="C:nucleus"/>
    <property type="evidence" value="ECO:0007669"/>
    <property type="project" value="InterPro"/>
</dbReference>
<evidence type="ECO:0000313" key="4">
    <source>
        <dbReference type="Proteomes" id="UP000001058"/>
    </source>
</evidence>
<dbReference type="InterPro" id="IPR012677">
    <property type="entry name" value="Nucleotide-bd_a/b_plait_sf"/>
</dbReference>
<dbReference type="InParanoid" id="D8UI06"/>
<protein>
    <recommendedName>
        <fullName evidence="2">RRM domain-containing protein</fullName>
    </recommendedName>
</protein>
<keyword evidence="4" id="KW-1185">Reference proteome</keyword>
<dbReference type="Gene3D" id="3.30.70.330">
    <property type="match status" value="1"/>
</dbReference>
<dbReference type="STRING" id="3068.D8UI06"/>
<dbReference type="GO" id="GO:0005737">
    <property type="term" value="C:cytoplasm"/>
    <property type="evidence" value="ECO:0007669"/>
    <property type="project" value="InterPro"/>
</dbReference>
<name>D8UI06_VOLCA</name>
<dbReference type="EMBL" id="GL378410">
    <property type="protein sequence ID" value="EFJ40654.1"/>
    <property type="molecule type" value="Genomic_DNA"/>
</dbReference>
<dbReference type="eggNOG" id="KOG0130">
    <property type="taxonomic scope" value="Eukaryota"/>
</dbReference>
<dbReference type="GO" id="GO:0003723">
    <property type="term" value="F:RNA binding"/>
    <property type="evidence" value="ECO:0007669"/>
    <property type="project" value="UniProtKB-UniRule"/>
</dbReference>
<organism evidence="4">
    <name type="scientific">Volvox carteri f. nagariensis</name>
    <dbReference type="NCBI Taxonomy" id="3068"/>
    <lineage>
        <taxon>Eukaryota</taxon>
        <taxon>Viridiplantae</taxon>
        <taxon>Chlorophyta</taxon>
        <taxon>core chlorophytes</taxon>
        <taxon>Chlorophyceae</taxon>
        <taxon>CS clade</taxon>
        <taxon>Chlamydomonadales</taxon>
        <taxon>Volvocaceae</taxon>
        <taxon>Volvox</taxon>
    </lineage>
</organism>
<feature type="domain" description="RRM" evidence="2">
    <location>
        <begin position="4"/>
        <end position="53"/>
    </location>
</feature>
<dbReference type="RefSeq" id="XP_002958280.1">
    <property type="nucleotide sequence ID" value="XM_002958234.1"/>
</dbReference>
<evidence type="ECO:0000259" key="2">
    <source>
        <dbReference type="PROSITE" id="PS50102"/>
    </source>
</evidence>
<proteinExistence type="predicted"/>
<feature type="non-terminal residue" evidence="3">
    <location>
        <position position="1"/>
    </location>
</feature>
<dbReference type="OrthoDB" id="15688at2759"/>
<dbReference type="Pfam" id="PF00076">
    <property type="entry name" value="RRM_1"/>
    <property type="match status" value="1"/>
</dbReference>
<dbReference type="GeneID" id="9623377"/>
<dbReference type="GO" id="GO:0006396">
    <property type="term" value="P:RNA processing"/>
    <property type="evidence" value="ECO:0007669"/>
    <property type="project" value="InterPro"/>
</dbReference>
<dbReference type="Proteomes" id="UP000001058">
    <property type="component" value="Unassembled WGS sequence"/>
</dbReference>
<feature type="non-terminal residue" evidence="3">
    <location>
        <position position="53"/>
    </location>
</feature>
<evidence type="ECO:0000256" key="1">
    <source>
        <dbReference type="PROSITE-ProRule" id="PRU00176"/>
    </source>
</evidence>
<dbReference type="KEGG" id="vcn:VOLCADRAFT_48595"/>
<dbReference type="PROSITE" id="PS50102">
    <property type="entry name" value="RRM"/>
    <property type="match status" value="1"/>
</dbReference>
<dbReference type="PANTHER" id="PTHR45894">
    <property type="entry name" value="RNA-BINDING PROTEIN 8A"/>
    <property type="match status" value="1"/>
</dbReference>
<gene>
    <name evidence="3" type="ORF">VOLCADRAFT_48595</name>
</gene>
<evidence type="ECO:0000313" key="3">
    <source>
        <dbReference type="EMBL" id="EFJ40654.1"/>
    </source>
</evidence>
<dbReference type="InterPro" id="IPR008111">
    <property type="entry name" value="RNA-bd_8"/>
</dbReference>
<dbReference type="InterPro" id="IPR000504">
    <property type="entry name" value="RRM_dom"/>
</dbReference>
<keyword evidence="1" id="KW-0694">RNA-binding</keyword>
<dbReference type="InterPro" id="IPR035979">
    <property type="entry name" value="RBD_domain_sf"/>
</dbReference>
<dbReference type="SUPFAM" id="SSF54928">
    <property type="entry name" value="RNA-binding domain, RBD"/>
    <property type="match status" value="1"/>
</dbReference>
<dbReference type="AlphaFoldDB" id="D8UI06"/>